<evidence type="ECO:0000313" key="3">
    <source>
        <dbReference type="Proteomes" id="UP000436522"/>
    </source>
</evidence>
<reference evidence="2 3" key="1">
    <citation type="submission" date="2019-12" db="EMBL/GenBank/DDBJ databases">
        <title>Roseobacter cerasinus sp. nov., isolated from seawater around aquaculture.</title>
        <authorList>
            <person name="Muramatsu S."/>
            <person name="Takabe Y."/>
            <person name="Mori K."/>
            <person name="Takaichi S."/>
            <person name="Hanada S."/>
        </authorList>
    </citation>
    <scope>NUCLEOTIDE SEQUENCE [LARGE SCALE GENOMIC DNA]</scope>
    <source>
        <strain evidence="2 3">AI77</strain>
    </source>
</reference>
<keyword evidence="3" id="KW-1185">Reference proteome</keyword>
<accession>A0A640VVX4</accession>
<name>A0A640VVX4_9RHOB</name>
<dbReference type="SUPFAM" id="SSF51182">
    <property type="entry name" value="RmlC-like cupins"/>
    <property type="match status" value="1"/>
</dbReference>
<dbReference type="GO" id="GO:0016787">
    <property type="term" value="F:hydrolase activity"/>
    <property type="evidence" value="ECO:0007669"/>
    <property type="project" value="UniProtKB-KW"/>
</dbReference>
<dbReference type="RefSeq" id="WP_159979900.1">
    <property type="nucleotide sequence ID" value="NZ_BLIV01000007.1"/>
</dbReference>
<dbReference type="AlphaFoldDB" id="A0A640VVX4"/>
<dbReference type="InterPro" id="IPR014710">
    <property type="entry name" value="RmlC-like_jellyroll"/>
</dbReference>
<feature type="domain" description="ChrR-like cupin" evidence="1">
    <location>
        <begin position="16"/>
        <end position="101"/>
    </location>
</feature>
<evidence type="ECO:0000313" key="2">
    <source>
        <dbReference type="EMBL" id="GFE51802.1"/>
    </source>
</evidence>
<comment type="caution">
    <text evidence="2">The sequence shown here is derived from an EMBL/GenBank/DDBJ whole genome shotgun (WGS) entry which is preliminary data.</text>
</comment>
<dbReference type="InterPro" id="IPR025979">
    <property type="entry name" value="ChrR-like_cupin_dom"/>
</dbReference>
<keyword evidence="2" id="KW-0378">Hydrolase</keyword>
<protein>
    <submittedName>
        <fullName evidence="2">Allophanate hydrolase</fullName>
    </submittedName>
</protein>
<organism evidence="2 3">
    <name type="scientific">Roseobacter cerasinus</name>
    <dbReference type="NCBI Taxonomy" id="2602289"/>
    <lineage>
        <taxon>Bacteria</taxon>
        <taxon>Pseudomonadati</taxon>
        <taxon>Pseudomonadota</taxon>
        <taxon>Alphaproteobacteria</taxon>
        <taxon>Rhodobacterales</taxon>
        <taxon>Roseobacteraceae</taxon>
        <taxon>Roseobacter</taxon>
    </lineage>
</organism>
<sequence length="111" mass="12236">MDEPVHISDLLTGGWRDLTFTPFREGIEISWLLEGEPGIAVLRYSPGAAVPRHCHVDAELILVLDGSQSDEHGTYSAGDIVINPKNSSHRVWSNDGCVVLLHWSKTVAFLD</sequence>
<dbReference type="Gene3D" id="2.60.120.10">
    <property type="entry name" value="Jelly Rolls"/>
    <property type="match status" value="1"/>
</dbReference>
<dbReference type="InterPro" id="IPR011051">
    <property type="entry name" value="RmlC_Cupin_sf"/>
</dbReference>
<dbReference type="EMBL" id="BLIV01000007">
    <property type="protein sequence ID" value="GFE51802.1"/>
    <property type="molecule type" value="Genomic_DNA"/>
</dbReference>
<dbReference type="Pfam" id="PF12973">
    <property type="entry name" value="Cupin_7"/>
    <property type="match status" value="1"/>
</dbReference>
<gene>
    <name evidence="2" type="ORF">So717_35550</name>
</gene>
<evidence type="ECO:0000259" key="1">
    <source>
        <dbReference type="Pfam" id="PF12973"/>
    </source>
</evidence>
<dbReference type="OrthoDB" id="9801227at2"/>
<dbReference type="Proteomes" id="UP000436522">
    <property type="component" value="Unassembled WGS sequence"/>
</dbReference>
<proteinExistence type="predicted"/>